<dbReference type="SMART" id="SM00212">
    <property type="entry name" value="UBCc"/>
    <property type="match status" value="1"/>
</dbReference>
<dbReference type="CDD" id="cd23808">
    <property type="entry name" value="UBCc_UBE2W"/>
    <property type="match status" value="1"/>
</dbReference>
<keyword evidence="2 4" id="KW-0833">Ubl conjugation pathway</keyword>
<sequence length="379" mass="42779">MTSSSAHLRKVYDISDDNFLAFFIHFMFKRPVQWIIEVNGAPGTLFANETYQLQVDFPEHYPLEAPQVIFVPPAPLHPHIYSNGHVCLDILYDSWSPAMTVNSICISILSMLSSSTAKQRPADNDRYVKNCRNGSSPKETRWWSAPVLRTVGIPISPGEWRWDRLRSVLSARALALAAAKPPADNGGVDSPVWRWEFHCRVCRHISNDEGCQVCGAGQETAARIFRDCFPARAVWSELIHPDRAVEFWNLLIVEWMNKCVFDPGFVKVESVLQQSRHFQREALHAMQEHTSLVPCGAVIDRRKVKWSPPLLTWGMDTMQRLLEPTLLSTWNCGDVWISYEHSKIACGSRFHGGSEAAAARNGYGSNFSDGAARSFDVTM</sequence>
<comment type="caution">
    <text evidence="6">The sequence shown here is derived from an EMBL/GenBank/DDBJ whole genome shotgun (WGS) entry which is preliminary data.</text>
</comment>
<comment type="similarity">
    <text evidence="4">Belongs to the ubiquitin-conjugating enzyme family.</text>
</comment>
<keyword evidence="4" id="KW-0547">Nucleotide-binding</keyword>
<dbReference type="PANTHER" id="PTHR24067">
    <property type="entry name" value="UBIQUITIN-CONJUGATING ENZYME E2"/>
    <property type="match status" value="1"/>
</dbReference>
<dbReference type="SUPFAM" id="SSF54495">
    <property type="entry name" value="UBC-like"/>
    <property type="match status" value="1"/>
</dbReference>
<proteinExistence type="inferred from homology"/>
<organism evidence="6 7">
    <name type="scientific">Hibiscus syriacus</name>
    <name type="common">Rose of Sharon</name>
    <dbReference type="NCBI Taxonomy" id="106335"/>
    <lineage>
        <taxon>Eukaryota</taxon>
        <taxon>Viridiplantae</taxon>
        <taxon>Streptophyta</taxon>
        <taxon>Embryophyta</taxon>
        <taxon>Tracheophyta</taxon>
        <taxon>Spermatophyta</taxon>
        <taxon>Magnoliopsida</taxon>
        <taxon>eudicotyledons</taxon>
        <taxon>Gunneridae</taxon>
        <taxon>Pentapetalae</taxon>
        <taxon>rosids</taxon>
        <taxon>malvids</taxon>
        <taxon>Malvales</taxon>
        <taxon>Malvaceae</taxon>
        <taxon>Malvoideae</taxon>
        <taxon>Hibiscus</taxon>
    </lineage>
</organism>
<keyword evidence="4" id="KW-0067">ATP-binding</keyword>
<reference evidence="6" key="1">
    <citation type="submission" date="2019-09" db="EMBL/GenBank/DDBJ databases">
        <title>Draft genome information of white flower Hibiscus syriacus.</title>
        <authorList>
            <person name="Kim Y.-M."/>
        </authorList>
    </citation>
    <scope>NUCLEOTIDE SEQUENCE [LARGE SCALE GENOMIC DNA]</scope>
    <source>
        <strain evidence="6">YM2019G1</strain>
    </source>
</reference>
<dbReference type="Proteomes" id="UP000436088">
    <property type="component" value="Unassembled WGS sequence"/>
</dbReference>
<dbReference type="PROSITE" id="PS00183">
    <property type="entry name" value="UBC_1"/>
    <property type="match status" value="1"/>
</dbReference>
<dbReference type="PROSITE" id="PS50127">
    <property type="entry name" value="UBC_2"/>
    <property type="match status" value="1"/>
</dbReference>
<protein>
    <submittedName>
        <fullName evidence="6">Ubiquitin-conjugating enzyme 15</fullName>
    </submittedName>
</protein>
<dbReference type="GO" id="GO:0005524">
    <property type="term" value="F:ATP binding"/>
    <property type="evidence" value="ECO:0007669"/>
    <property type="project" value="UniProtKB-UniRule"/>
</dbReference>
<keyword evidence="7" id="KW-1185">Reference proteome</keyword>
<evidence type="ECO:0000256" key="4">
    <source>
        <dbReference type="RuleBase" id="RU362109"/>
    </source>
</evidence>
<evidence type="ECO:0000259" key="5">
    <source>
        <dbReference type="PROSITE" id="PS50127"/>
    </source>
</evidence>
<evidence type="ECO:0000256" key="3">
    <source>
        <dbReference type="PROSITE-ProRule" id="PRU10133"/>
    </source>
</evidence>
<dbReference type="AlphaFoldDB" id="A0A6A3AJB1"/>
<dbReference type="InterPro" id="IPR016135">
    <property type="entry name" value="UBQ-conjugating_enzyme/RWD"/>
</dbReference>
<dbReference type="InterPro" id="IPR000608">
    <property type="entry name" value="UBC"/>
</dbReference>
<dbReference type="EMBL" id="VEPZ02000994">
    <property type="protein sequence ID" value="KAE8704196.1"/>
    <property type="molecule type" value="Genomic_DNA"/>
</dbReference>
<gene>
    <name evidence="6" type="ORF">F3Y22_tig00110458pilonHSYRG00192</name>
</gene>
<dbReference type="Pfam" id="PF00179">
    <property type="entry name" value="UQ_con"/>
    <property type="match status" value="1"/>
</dbReference>
<dbReference type="Gene3D" id="3.10.110.10">
    <property type="entry name" value="Ubiquitin Conjugating Enzyme"/>
    <property type="match status" value="1"/>
</dbReference>
<keyword evidence="1" id="KW-0808">Transferase</keyword>
<evidence type="ECO:0000256" key="1">
    <source>
        <dbReference type="ARBA" id="ARBA00022679"/>
    </source>
</evidence>
<name>A0A6A3AJB1_HIBSY</name>
<dbReference type="InterPro" id="IPR050113">
    <property type="entry name" value="Ub_conjugating_enzyme"/>
</dbReference>
<evidence type="ECO:0000256" key="2">
    <source>
        <dbReference type="ARBA" id="ARBA00022786"/>
    </source>
</evidence>
<feature type="domain" description="UBC core" evidence="5">
    <location>
        <begin position="1"/>
        <end position="153"/>
    </location>
</feature>
<feature type="active site" description="Glycyl thioester intermediate" evidence="3">
    <location>
        <position position="87"/>
    </location>
</feature>
<dbReference type="GO" id="GO:0016740">
    <property type="term" value="F:transferase activity"/>
    <property type="evidence" value="ECO:0007669"/>
    <property type="project" value="UniProtKB-KW"/>
</dbReference>
<accession>A0A6A3AJB1</accession>
<dbReference type="InterPro" id="IPR023313">
    <property type="entry name" value="UBQ-conjugating_AS"/>
</dbReference>
<evidence type="ECO:0000313" key="7">
    <source>
        <dbReference type="Proteomes" id="UP000436088"/>
    </source>
</evidence>
<evidence type="ECO:0000313" key="6">
    <source>
        <dbReference type="EMBL" id="KAE8704196.1"/>
    </source>
</evidence>